<dbReference type="SUPFAM" id="SSF141868">
    <property type="entry name" value="EAL domain-like"/>
    <property type="match status" value="1"/>
</dbReference>
<evidence type="ECO:0000259" key="2">
    <source>
        <dbReference type="PROSITE" id="PS51833"/>
    </source>
</evidence>
<dbReference type="Gene3D" id="1.10.3210.10">
    <property type="entry name" value="Hypothetical protein af1432"/>
    <property type="match status" value="1"/>
</dbReference>
<dbReference type="PIRSF" id="PIRSF003180">
    <property type="entry name" value="DiGMPpdiest_YuxH"/>
    <property type="match status" value="1"/>
</dbReference>
<dbReference type="Gene3D" id="3.20.20.450">
    <property type="entry name" value="EAL domain"/>
    <property type="match status" value="1"/>
</dbReference>
<keyword evidence="4" id="KW-1185">Reference proteome</keyword>
<evidence type="ECO:0000313" key="4">
    <source>
        <dbReference type="Proteomes" id="UP000275461"/>
    </source>
</evidence>
<dbReference type="InterPro" id="IPR013976">
    <property type="entry name" value="HDOD"/>
</dbReference>
<feature type="domain" description="HDOD" evidence="2">
    <location>
        <begin position="199"/>
        <end position="384"/>
    </location>
</feature>
<dbReference type="InterPro" id="IPR052340">
    <property type="entry name" value="RNase_Y/CdgJ"/>
</dbReference>
<dbReference type="Pfam" id="PF00563">
    <property type="entry name" value="EAL"/>
    <property type="match status" value="1"/>
</dbReference>
<sequence>MDNIFVARQPIYNRELEVVAYELLYRGDQPGHAGVVDGDQATSQVLVNTFTEIGLERLVGDVPAFVNLTRPYLTGEYELPFPPGQVALEVLEDIRPDPPLVEGIRQLSDQGYLIVLDDFDYRPEFDPVLDCADLVKLEVQQASETELARTVAQMRRFNVQLLAEKIETDWQFRICRDLGFDFFQGYYFSRPNLVSGKRHANSKIGLMPLLAKLNDEDADFAELETLIAQDQVLVYRLLRCANSAAVAPRRPIESLRNALLMLGTRTVRTWILLISLSAVDDKPPELCRIALARARMCELLAREFRTASPTACFTAGLLSLLDSLLNQPMEEVVSSLPLTDEIKEALLHRAGPLGRVLQCVCDYEQGHWHALDSTPAESSLAKAYLQALTWADDIMDVITPTRSPHSLAGT</sequence>
<organism evidence="3 4">
    <name type="scientific">Alkalispirillum mobile</name>
    <dbReference type="NCBI Taxonomy" id="85925"/>
    <lineage>
        <taxon>Bacteria</taxon>
        <taxon>Pseudomonadati</taxon>
        <taxon>Pseudomonadota</taxon>
        <taxon>Gammaproteobacteria</taxon>
        <taxon>Chromatiales</taxon>
        <taxon>Ectothiorhodospiraceae</taxon>
        <taxon>Alkalispirillum</taxon>
    </lineage>
</organism>
<dbReference type="PANTHER" id="PTHR33525:SF4">
    <property type="entry name" value="CYCLIC DI-GMP PHOSPHODIESTERASE CDGJ"/>
    <property type="match status" value="1"/>
</dbReference>
<dbReference type="PANTHER" id="PTHR33525">
    <property type="match status" value="1"/>
</dbReference>
<dbReference type="RefSeq" id="WP_121442337.1">
    <property type="nucleotide sequence ID" value="NZ_RCDA01000002.1"/>
</dbReference>
<dbReference type="SUPFAM" id="SSF109604">
    <property type="entry name" value="HD-domain/PDEase-like"/>
    <property type="match status" value="1"/>
</dbReference>
<dbReference type="EMBL" id="RCDA01000002">
    <property type="protein sequence ID" value="RLK48690.1"/>
    <property type="molecule type" value="Genomic_DNA"/>
</dbReference>
<name>A0A498C6I1_9GAMM</name>
<dbReference type="InterPro" id="IPR035919">
    <property type="entry name" value="EAL_sf"/>
</dbReference>
<dbReference type="OrthoDB" id="9804751at2"/>
<reference evidence="3 4" key="1">
    <citation type="submission" date="2018-10" db="EMBL/GenBank/DDBJ databases">
        <title>Genomic Encyclopedia of Type Strains, Phase IV (KMG-IV): sequencing the most valuable type-strain genomes for metagenomic binning, comparative biology and taxonomic classification.</title>
        <authorList>
            <person name="Goeker M."/>
        </authorList>
    </citation>
    <scope>NUCLEOTIDE SEQUENCE [LARGE SCALE GENOMIC DNA]</scope>
    <source>
        <strain evidence="3 4">DSM 12769</strain>
    </source>
</reference>
<dbReference type="InterPro" id="IPR001633">
    <property type="entry name" value="EAL_dom"/>
</dbReference>
<dbReference type="Proteomes" id="UP000275461">
    <property type="component" value="Unassembled WGS sequence"/>
</dbReference>
<dbReference type="PROSITE" id="PS51833">
    <property type="entry name" value="HDOD"/>
    <property type="match status" value="1"/>
</dbReference>
<protein>
    <submittedName>
        <fullName evidence="3">Diguanylate phosphodiesterase</fullName>
    </submittedName>
</protein>
<evidence type="ECO:0000259" key="1">
    <source>
        <dbReference type="PROSITE" id="PS50883"/>
    </source>
</evidence>
<dbReference type="PROSITE" id="PS50883">
    <property type="entry name" value="EAL"/>
    <property type="match status" value="1"/>
</dbReference>
<comment type="caution">
    <text evidence="3">The sequence shown here is derived from an EMBL/GenBank/DDBJ whole genome shotgun (WGS) entry which is preliminary data.</text>
</comment>
<dbReference type="SMART" id="SM00052">
    <property type="entry name" value="EAL"/>
    <property type="match status" value="1"/>
</dbReference>
<accession>A0A498C6I1</accession>
<dbReference type="AlphaFoldDB" id="A0A498C6I1"/>
<evidence type="ECO:0000313" key="3">
    <source>
        <dbReference type="EMBL" id="RLK48690.1"/>
    </source>
</evidence>
<dbReference type="Pfam" id="PF08668">
    <property type="entry name" value="HDOD"/>
    <property type="match status" value="1"/>
</dbReference>
<feature type="domain" description="EAL" evidence="1">
    <location>
        <begin position="1"/>
        <end position="205"/>
    </location>
</feature>
<proteinExistence type="predicted"/>
<gene>
    <name evidence="3" type="ORF">DFR31_1801</name>
</gene>
<dbReference type="InterPro" id="IPR014408">
    <property type="entry name" value="dGMP_Pdiesterase_EAL/HD-GYP"/>
</dbReference>